<keyword evidence="5 7" id="KW-1133">Transmembrane helix</keyword>
<feature type="non-terminal residue" evidence="8">
    <location>
        <position position="171"/>
    </location>
</feature>
<evidence type="ECO:0000256" key="1">
    <source>
        <dbReference type="ARBA" id="ARBA00004651"/>
    </source>
</evidence>
<reference evidence="8" key="1">
    <citation type="journal article" date="2020" name="Fungal Divers.">
        <title>Resolving the Mortierellaceae phylogeny through synthesis of multi-gene phylogenetics and phylogenomics.</title>
        <authorList>
            <person name="Vandepol N."/>
            <person name="Liber J."/>
            <person name="Desiro A."/>
            <person name="Na H."/>
            <person name="Kennedy M."/>
            <person name="Barry K."/>
            <person name="Grigoriev I.V."/>
            <person name="Miller A.N."/>
            <person name="O'Donnell K."/>
            <person name="Stajich J.E."/>
            <person name="Bonito G."/>
        </authorList>
    </citation>
    <scope>NUCLEOTIDE SEQUENCE</scope>
    <source>
        <strain evidence="8">NRRL 2769</strain>
    </source>
</reference>
<dbReference type="GO" id="GO:0005886">
    <property type="term" value="C:plasma membrane"/>
    <property type="evidence" value="ECO:0007669"/>
    <property type="project" value="UniProtKB-SubCell"/>
</dbReference>
<dbReference type="AlphaFoldDB" id="A0A9P6MCC6"/>
<keyword evidence="6 7" id="KW-0472">Membrane</keyword>
<comment type="subcellular location">
    <subcellularLocation>
        <location evidence="1">Cell membrane</location>
        <topology evidence="1">Multi-pass membrane protein</topology>
    </subcellularLocation>
</comment>
<proteinExistence type="predicted"/>
<evidence type="ECO:0000256" key="3">
    <source>
        <dbReference type="ARBA" id="ARBA00022475"/>
    </source>
</evidence>
<keyword evidence="2" id="KW-0813">Transport</keyword>
<keyword evidence="4 7" id="KW-0812">Transmembrane</keyword>
<comment type="caution">
    <text evidence="8">The sequence shown here is derived from an EMBL/GenBank/DDBJ whole genome shotgun (WGS) entry which is preliminary data.</text>
</comment>
<evidence type="ECO:0000256" key="4">
    <source>
        <dbReference type="ARBA" id="ARBA00022692"/>
    </source>
</evidence>
<keyword evidence="3" id="KW-1003">Cell membrane</keyword>
<dbReference type="PANTHER" id="PTHR42718">
    <property type="entry name" value="MAJOR FACILITATOR SUPERFAMILY MULTIDRUG TRANSPORTER MFSC"/>
    <property type="match status" value="1"/>
</dbReference>
<protein>
    <recommendedName>
        <fullName evidence="10">MFS transporter</fullName>
    </recommendedName>
</protein>
<dbReference type="PANTHER" id="PTHR42718:SF46">
    <property type="entry name" value="BLR6921 PROTEIN"/>
    <property type="match status" value="1"/>
</dbReference>
<feature type="non-terminal residue" evidence="8">
    <location>
        <position position="1"/>
    </location>
</feature>
<dbReference type="SUPFAM" id="SSF103473">
    <property type="entry name" value="MFS general substrate transporter"/>
    <property type="match status" value="1"/>
</dbReference>
<sequence length="171" mass="18612">FSLTILGFLAIPAEKAQGKVEDRRLDVFGMIAFTVGIVTIIYYLSESPAQGWSSTKTLVPLFIGFAMLISFIVIERKIDYPIMPPHIWRSRRFLASCATALCMMAALNAHAYFASLALQNVLGYSSLKASLAFITHGIGAIIAVGVISMLTPYVRSKVILVVGWVLLIVSG</sequence>
<evidence type="ECO:0000256" key="6">
    <source>
        <dbReference type="ARBA" id="ARBA00023136"/>
    </source>
</evidence>
<evidence type="ECO:0008006" key="10">
    <source>
        <dbReference type="Google" id="ProtNLM"/>
    </source>
</evidence>
<feature type="transmembrane region" description="Helical" evidence="7">
    <location>
        <begin position="25"/>
        <end position="45"/>
    </location>
</feature>
<organism evidence="8 9">
    <name type="scientific">Entomortierella chlamydospora</name>
    <dbReference type="NCBI Taxonomy" id="101097"/>
    <lineage>
        <taxon>Eukaryota</taxon>
        <taxon>Fungi</taxon>
        <taxon>Fungi incertae sedis</taxon>
        <taxon>Mucoromycota</taxon>
        <taxon>Mortierellomycotina</taxon>
        <taxon>Mortierellomycetes</taxon>
        <taxon>Mortierellales</taxon>
        <taxon>Mortierellaceae</taxon>
        <taxon>Entomortierella</taxon>
    </lineage>
</organism>
<evidence type="ECO:0000313" key="8">
    <source>
        <dbReference type="EMBL" id="KAF9991670.1"/>
    </source>
</evidence>
<dbReference type="Proteomes" id="UP000703661">
    <property type="component" value="Unassembled WGS sequence"/>
</dbReference>
<feature type="transmembrane region" description="Helical" evidence="7">
    <location>
        <begin position="133"/>
        <end position="154"/>
    </location>
</feature>
<accession>A0A9P6MCC6</accession>
<feature type="transmembrane region" description="Helical" evidence="7">
    <location>
        <begin position="57"/>
        <end position="74"/>
    </location>
</feature>
<gene>
    <name evidence="8" type="ORF">BGZ80_008974</name>
</gene>
<evidence type="ECO:0000313" key="9">
    <source>
        <dbReference type="Proteomes" id="UP000703661"/>
    </source>
</evidence>
<name>A0A9P6MCC6_9FUNG</name>
<evidence type="ECO:0000256" key="2">
    <source>
        <dbReference type="ARBA" id="ARBA00022448"/>
    </source>
</evidence>
<evidence type="ECO:0000256" key="5">
    <source>
        <dbReference type="ARBA" id="ARBA00022989"/>
    </source>
</evidence>
<dbReference type="EMBL" id="JAAAID010005063">
    <property type="protein sequence ID" value="KAF9991670.1"/>
    <property type="molecule type" value="Genomic_DNA"/>
</dbReference>
<feature type="transmembrane region" description="Helical" evidence="7">
    <location>
        <begin position="94"/>
        <end position="113"/>
    </location>
</feature>
<keyword evidence="9" id="KW-1185">Reference proteome</keyword>
<evidence type="ECO:0000256" key="7">
    <source>
        <dbReference type="SAM" id="Phobius"/>
    </source>
</evidence>
<dbReference type="InterPro" id="IPR036259">
    <property type="entry name" value="MFS_trans_sf"/>
</dbReference>